<protein>
    <submittedName>
        <fullName evidence="4">Uncharacterized protein</fullName>
    </submittedName>
</protein>
<dbReference type="AlphaFoldDB" id="A0A0T9CMP2"/>
<evidence type="ECO:0000313" key="1">
    <source>
        <dbReference type="EMBL" id="CFE47401.1"/>
    </source>
</evidence>
<dbReference type="EMBL" id="CFOH01000075">
    <property type="protein sequence ID" value="CFE47401.1"/>
    <property type="molecule type" value="Genomic_DNA"/>
</dbReference>
<accession>A0A0T9CMP2</accession>
<evidence type="ECO:0000313" key="7">
    <source>
        <dbReference type="Proteomes" id="UP000045842"/>
    </source>
</evidence>
<dbReference type="Proteomes" id="UP000046947">
    <property type="component" value="Unassembled WGS sequence"/>
</dbReference>
<dbReference type="EMBL" id="CSAE01000088">
    <property type="protein sequence ID" value="COV32490.1"/>
    <property type="molecule type" value="Genomic_DNA"/>
</dbReference>
<evidence type="ECO:0000313" key="3">
    <source>
        <dbReference type="EMBL" id="COV06937.1"/>
    </source>
</evidence>
<proteinExistence type="predicted"/>
<evidence type="ECO:0000313" key="9">
    <source>
        <dbReference type="Proteomes" id="UP000046947"/>
    </source>
</evidence>
<gene>
    <name evidence="2" type="ORF">ERS007657_01286</name>
    <name evidence="3" type="ORF">ERS007679_00959</name>
    <name evidence="1" type="ORF">ERS007688_00730</name>
    <name evidence="4" type="ORF">ERS007703_01137</name>
    <name evidence="5" type="ORF">ERS007741_01961</name>
</gene>
<reference evidence="4" key="1">
    <citation type="submission" date="2015-03" db="EMBL/GenBank/DDBJ databases">
        <authorList>
            <person name="Murphy D."/>
        </authorList>
    </citation>
    <scope>NUCLEOTIDE SEQUENCE [LARGE SCALE GENOMIC DNA]</scope>
    <source>
        <strain evidence="4">K00500041</strain>
    </source>
</reference>
<dbReference type="Proteomes" id="UP000048600">
    <property type="component" value="Unassembled WGS sequence"/>
</dbReference>
<dbReference type="Proteomes" id="UP000046680">
    <property type="component" value="Unassembled WGS sequence"/>
</dbReference>
<dbReference type="Proteomes" id="UP000038802">
    <property type="component" value="Unassembled WGS sequence"/>
</dbReference>
<evidence type="ECO:0000313" key="2">
    <source>
        <dbReference type="EMBL" id="CFR74548.1"/>
    </source>
</evidence>
<reference evidence="6 7" key="2">
    <citation type="submission" date="2015-03" db="EMBL/GenBank/DDBJ databases">
        <authorList>
            <consortium name="Pathogen Informatics"/>
        </authorList>
    </citation>
    <scope>NUCLEOTIDE SEQUENCE [LARGE SCALE GENOMIC DNA]</scope>
    <source>
        <strain evidence="2 8">C09601061</strain>
        <strain evidence="3 7">G09801536</strain>
        <strain evidence="1 9">H09601792</strain>
        <strain evidence="6">K00500041</strain>
        <strain evidence="5 10">P00601463</strain>
    </source>
</reference>
<sequence length="63" mass="6493">MGTRSATPRCRYGPPRSKTSAVVLPNPAAANSAESSSACWALMVRAVVTELSRKSNRSGAASA</sequence>
<name>A0A0T9CMP2_MYCTX</name>
<evidence type="ECO:0000313" key="8">
    <source>
        <dbReference type="Proteomes" id="UP000046680"/>
    </source>
</evidence>
<dbReference type="EMBL" id="CSAD01000090">
    <property type="protein sequence ID" value="COV06937.1"/>
    <property type="molecule type" value="Genomic_DNA"/>
</dbReference>
<evidence type="ECO:0000313" key="6">
    <source>
        <dbReference type="Proteomes" id="UP000038802"/>
    </source>
</evidence>
<dbReference type="EMBL" id="CGCX01000378">
    <property type="protein sequence ID" value="CFR74548.1"/>
    <property type="molecule type" value="Genomic_DNA"/>
</dbReference>
<evidence type="ECO:0000313" key="4">
    <source>
        <dbReference type="EMBL" id="COV32490.1"/>
    </source>
</evidence>
<organism evidence="4 6">
    <name type="scientific">Mycobacterium tuberculosis</name>
    <dbReference type="NCBI Taxonomy" id="1773"/>
    <lineage>
        <taxon>Bacteria</taxon>
        <taxon>Bacillati</taxon>
        <taxon>Actinomycetota</taxon>
        <taxon>Actinomycetes</taxon>
        <taxon>Mycobacteriales</taxon>
        <taxon>Mycobacteriaceae</taxon>
        <taxon>Mycobacterium</taxon>
        <taxon>Mycobacterium tuberculosis complex</taxon>
    </lineage>
</organism>
<evidence type="ECO:0000313" key="10">
    <source>
        <dbReference type="Proteomes" id="UP000048600"/>
    </source>
</evidence>
<dbReference type="EMBL" id="CHKL01000196">
    <property type="protein sequence ID" value="COW25195.1"/>
    <property type="molecule type" value="Genomic_DNA"/>
</dbReference>
<evidence type="ECO:0000313" key="5">
    <source>
        <dbReference type="EMBL" id="COW25195.1"/>
    </source>
</evidence>
<dbReference type="Proteomes" id="UP000045842">
    <property type="component" value="Unassembled WGS sequence"/>
</dbReference>